<feature type="compositionally biased region" description="Polar residues" evidence="1">
    <location>
        <begin position="82"/>
        <end position="95"/>
    </location>
</feature>
<feature type="compositionally biased region" description="Basic residues" evidence="1">
    <location>
        <begin position="164"/>
        <end position="176"/>
    </location>
</feature>
<dbReference type="Proteomes" id="UP001219525">
    <property type="component" value="Unassembled WGS sequence"/>
</dbReference>
<protein>
    <submittedName>
        <fullName evidence="2">Uncharacterized protein</fullName>
    </submittedName>
</protein>
<gene>
    <name evidence="2" type="ORF">GGX14DRAFT_172815</name>
</gene>
<organism evidence="2 3">
    <name type="scientific">Mycena pura</name>
    <dbReference type="NCBI Taxonomy" id="153505"/>
    <lineage>
        <taxon>Eukaryota</taxon>
        <taxon>Fungi</taxon>
        <taxon>Dikarya</taxon>
        <taxon>Basidiomycota</taxon>
        <taxon>Agaricomycotina</taxon>
        <taxon>Agaricomycetes</taxon>
        <taxon>Agaricomycetidae</taxon>
        <taxon>Agaricales</taxon>
        <taxon>Marasmiineae</taxon>
        <taxon>Mycenaceae</taxon>
        <taxon>Mycena</taxon>
    </lineage>
</organism>
<accession>A0AAD6YAS0</accession>
<name>A0AAD6YAS0_9AGAR</name>
<keyword evidence="3" id="KW-1185">Reference proteome</keyword>
<sequence length="186" mass="20423">MCSGGAALKRESSGNSWPGLVIRSAPSAARFLSLTTTLRFCYPQFVPLSLHTPYSLSFSFTFPCRPCAPPAKALQNLNARSSASKRLFSPTSRPSTAGPAPASVTKVQPSKHLRHTKRTPESVGCRRVQPTSSCPANHQKSLGPRPLTIQSLPPSPRSNPSPSRSRRRRRRSKSTRRPIWTTCLQF</sequence>
<dbReference type="AlphaFoldDB" id="A0AAD6YAS0"/>
<evidence type="ECO:0000313" key="3">
    <source>
        <dbReference type="Proteomes" id="UP001219525"/>
    </source>
</evidence>
<feature type="region of interest" description="Disordered" evidence="1">
    <location>
        <begin position="82"/>
        <end position="180"/>
    </location>
</feature>
<proteinExistence type="predicted"/>
<feature type="compositionally biased region" description="Polar residues" evidence="1">
    <location>
        <begin position="129"/>
        <end position="140"/>
    </location>
</feature>
<dbReference type="EMBL" id="JARJCW010000067">
    <property type="protein sequence ID" value="KAJ7199689.1"/>
    <property type="molecule type" value="Genomic_DNA"/>
</dbReference>
<evidence type="ECO:0000313" key="2">
    <source>
        <dbReference type="EMBL" id="KAJ7199689.1"/>
    </source>
</evidence>
<comment type="caution">
    <text evidence="2">The sequence shown here is derived from an EMBL/GenBank/DDBJ whole genome shotgun (WGS) entry which is preliminary data.</text>
</comment>
<reference evidence="2" key="1">
    <citation type="submission" date="2023-03" db="EMBL/GenBank/DDBJ databases">
        <title>Massive genome expansion in bonnet fungi (Mycena s.s.) driven by repeated elements and novel gene families across ecological guilds.</title>
        <authorList>
            <consortium name="Lawrence Berkeley National Laboratory"/>
            <person name="Harder C.B."/>
            <person name="Miyauchi S."/>
            <person name="Viragh M."/>
            <person name="Kuo A."/>
            <person name="Thoen E."/>
            <person name="Andreopoulos B."/>
            <person name="Lu D."/>
            <person name="Skrede I."/>
            <person name="Drula E."/>
            <person name="Henrissat B."/>
            <person name="Morin E."/>
            <person name="Kohler A."/>
            <person name="Barry K."/>
            <person name="LaButti K."/>
            <person name="Morin E."/>
            <person name="Salamov A."/>
            <person name="Lipzen A."/>
            <person name="Mereny Z."/>
            <person name="Hegedus B."/>
            <person name="Baldrian P."/>
            <person name="Stursova M."/>
            <person name="Weitz H."/>
            <person name="Taylor A."/>
            <person name="Grigoriev I.V."/>
            <person name="Nagy L.G."/>
            <person name="Martin F."/>
            <person name="Kauserud H."/>
        </authorList>
    </citation>
    <scope>NUCLEOTIDE SEQUENCE</scope>
    <source>
        <strain evidence="2">9144</strain>
    </source>
</reference>
<evidence type="ECO:0000256" key="1">
    <source>
        <dbReference type="SAM" id="MobiDB-lite"/>
    </source>
</evidence>